<name>A0ABY1NSZ0_9RHOB</name>
<gene>
    <name evidence="1" type="ORF">SAMN06265373_10378</name>
</gene>
<evidence type="ECO:0000313" key="2">
    <source>
        <dbReference type="Proteomes" id="UP001157961"/>
    </source>
</evidence>
<comment type="caution">
    <text evidence="1">The sequence shown here is derived from an EMBL/GenBank/DDBJ whole genome shotgun (WGS) entry which is preliminary data.</text>
</comment>
<dbReference type="SUPFAM" id="SSF53474">
    <property type="entry name" value="alpha/beta-Hydrolases"/>
    <property type="match status" value="1"/>
</dbReference>
<protein>
    <recommendedName>
        <fullName evidence="3">Alpha/beta hydrolase family protein</fullName>
    </recommendedName>
</protein>
<reference evidence="1 2" key="1">
    <citation type="submission" date="2017-05" db="EMBL/GenBank/DDBJ databases">
        <authorList>
            <person name="Varghese N."/>
            <person name="Submissions S."/>
        </authorList>
    </citation>
    <scope>NUCLEOTIDE SEQUENCE [LARGE SCALE GENOMIC DNA]</scope>
    <source>
        <strain evidence="1 2">DSM 29734</strain>
    </source>
</reference>
<accession>A0ABY1NSZ0</accession>
<keyword evidence="2" id="KW-1185">Reference proteome</keyword>
<dbReference type="Gene3D" id="3.40.50.1820">
    <property type="entry name" value="alpha/beta hydrolase"/>
    <property type="match status" value="1"/>
</dbReference>
<dbReference type="Proteomes" id="UP001157961">
    <property type="component" value="Unassembled WGS sequence"/>
</dbReference>
<organism evidence="1 2">
    <name type="scientific">Shimia sagamensis</name>
    <dbReference type="NCBI Taxonomy" id="1566352"/>
    <lineage>
        <taxon>Bacteria</taxon>
        <taxon>Pseudomonadati</taxon>
        <taxon>Pseudomonadota</taxon>
        <taxon>Alphaproteobacteria</taxon>
        <taxon>Rhodobacterales</taxon>
        <taxon>Roseobacteraceae</taxon>
    </lineage>
</organism>
<evidence type="ECO:0000313" key="1">
    <source>
        <dbReference type="EMBL" id="SMP16738.1"/>
    </source>
</evidence>
<proteinExistence type="predicted"/>
<sequence length="489" mass="54533">MDAATQNNDDRSMSKHLSTIRSLAKTRDFEGILEQLKPLREQHPKHPELLIWQARAHLHLRRVDHAKETVAEGDRHGLSMPAWLHIKIRLALATGLRHEAVALGRVLCAREAFPLNNLGGLLLDNAQRLEDWQSLRLFAQKVLANDKKDRNALRHFYEAEIQIARETIALDDIETMVFQRDGHPDHLVALELFCTILCKRPQDVHPLIERAKQRWPDAEQIDHLTQKLDVFFDLSNPPFPASALGGRVPLDIPELAQHTHAIEGMANKPVQISPIRPSNTLLLTCLHSHKAIVLFDRYAAALGCTAVYPVDPDGYYCSTGLAGFATGYTETVTKLDTLLRKMGPDHRLAIIGSSGGALAALNFAVDLAPERLVLFGPATCVDPAFQAEIGDKRRPATLEKMARRVPLDLRNPINRLQHSPPKRTKLIYAGNNSIDEKHAALLNDLPNLNVQAQADVTQHDIASYLARKGKMLSFLQGALFDQPEASLQT</sequence>
<dbReference type="InterPro" id="IPR029058">
    <property type="entry name" value="AB_hydrolase_fold"/>
</dbReference>
<evidence type="ECO:0008006" key="3">
    <source>
        <dbReference type="Google" id="ProtNLM"/>
    </source>
</evidence>
<dbReference type="EMBL" id="FXTY01000003">
    <property type="protein sequence ID" value="SMP16738.1"/>
    <property type="molecule type" value="Genomic_DNA"/>
</dbReference>